<dbReference type="AlphaFoldDB" id="A0A0T6BE67"/>
<dbReference type="PROSITE" id="PS01351">
    <property type="entry name" value="MAPK"/>
    <property type="match status" value="1"/>
</dbReference>
<comment type="catalytic activity">
    <reaction evidence="10">
        <text>L-seryl-[protein] + ATP = O-phospho-L-seryl-[protein] + ADP + H(+)</text>
        <dbReference type="Rhea" id="RHEA:17989"/>
        <dbReference type="Rhea" id="RHEA-COMP:9863"/>
        <dbReference type="Rhea" id="RHEA-COMP:11604"/>
        <dbReference type="ChEBI" id="CHEBI:15378"/>
        <dbReference type="ChEBI" id="CHEBI:29999"/>
        <dbReference type="ChEBI" id="CHEBI:30616"/>
        <dbReference type="ChEBI" id="CHEBI:83421"/>
        <dbReference type="ChEBI" id="CHEBI:456216"/>
        <dbReference type="EC" id="2.7.11.24"/>
    </reaction>
</comment>
<dbReference type="InterPro" id="IPR050117">
    <property type="entry name" value="MAPK"/>
</dbReference>
<dbReference type="PROSITE" id="PS50011">
    <property type="entry name" value="PROTEIN_KINASE_DOM"/>
    <property type="match status" value="1"/>
</dbReference>
<evidence type="ECO:0000256" key="8">
    <source>
        <dbReference type="ARBA" id="ARBA00023306"/>
    </source>
</evidence>
<dbReference type="Proteomes" id="UP000051574">
    <property type="component" value="Unassembled WGS sequence"/>
</dbReference>
<sequence>MSQGKDKMSEIDDHIMKRFDIQKRLGKGAYGIVWKAIDKKTKEVVAVKKIFDAFRNQTDAQRTFREIMFLQSFKHHPNIIKLHSIHRAANNRDIYLGFEYMETDLHNVIKRGNILKDVHKRYIMYQLLKATKYIHSGNVIHRDQKPSNVLLDTLCRCKVADFGLARSLTQLSDNCVNDTDPTLTDYVATRWYRAPEILIANRRYTKGIDMWSLGCILGEMLAGKPIFPGTSTVNQVEKIMATIHSPSQEDINLVCVSGVGSSMIKNACANQKIHLKSLIGSDISSDAVDLLNKLLVFNPNKRLTCNPLHWSYKSLQDLNCNCLPSTFDQIL</sequence>
<evidence type="ECO:0000313" key="13">
    <source>
        <dbReference type="EMBL" id="KRT85207.1"/>
    </source>
</evidence>
<evidence type="ECO:0000256" key="6">
    <source>
        <dbReference type="ARBA" id="ARBA00022777"/>
    </source>
</evidence>
<dbReference type="CDD" id="cd07852">
    <property type="entry name" value="STKc_MAPK15-like"/>
    <property type="match status" value="1"/>
</dbReference>
<evidence type="ECO:0000256" key="3">
    <source>
        <dbReference type="ARBA" id="ARBA00022553"/>
    </source>
</evidence>
<dbReference type="PRINTS" id="PR01771">
    <property type="entry name" value="ERK3ERK4MAPK"/>
</dbReference>
<keyword evidence="4" id="KW-0808">Transferase</keyword>
<dbReference type="EMBL" id="LJIG01001733">
    <property type="protein sequence ID" value="KRT85207.1"/>
    <property type="molecule type" value="Genomic_DNA"/>
</dbReference>
<dbReference type="PROSITE" id="PS00107">
    <property type="entry name" value="PROTEIN_KINASE_ATP"/>
    <property type="match status" value="1"/>
</dbReference>
<evidence type="ECO:0000256" key="5">
    <source>
        <dbReference type="ARBA" id="ARBA00022741"/>
    </source>
</evidence>
<keyword evidence="7 11" id="KW-0067">ATP-binding</keyword>
<dbReference type="Gene3D" id="1.10.510.10">
    <property type="entry name" value="Transferase(Phosphotransferase) domain 1"/>
    <property type="match status" value="1"/>
</dbReference>
<accession>A0A0T6BE67</accession>
<keyword evidence="3" id="KW-0597">Phosphoprotein</keyword>
<evidence type="ECO:0000256" key="1">
    <source>
        <dbReference type="ARBA" id="ARBA00012411"/>
    </source>
</evidence>
<dbReference type="Gene3D" id="3.30.200.20">
    <property type="entry name" value="Phosphorylase Kinase, domain 1"/>
    <property type="match status" value="1"/>
</dbReference>
<feature type="domain" description="Protein kinase" evidence="12">
    <location>
        <begin position="19"/>
        <end position="312"/>
    </location>
</feature>
<evidence type="ECO:0000256" key="2">
    <source>
        <dbReference type="ARBA" id="ARBA00022527"/>
    </source>
</evidence>
<evidence type="ECO:0000256" key="11">
    <source>
        <dbReference type="PROSITE-ProRule" id="PRU10141"/>
    </source>
</evidence>
<keyword evidence="6 13" id="KW-0418">Kinase</keyword>
<dbReference type="SUPFAM" id="SSF56112">
    <property type="entry name" value="Protein kinase-like (PK-like)"/>
    <property type="match status" value="1"/>
</dbReference>
<proteinExistence type="predicted"/>
<evidence type="ECO:0000256" key="10">
    <source>
        <dbReference type="ARBA" id="ARBA00048312"/>
    </source>
</evidence>
<dbReference type="GO" id="GO:0005524">
    <property type="term" value="F:ATP binding"/>
    <property type="evidence" value="ECO:0007669"/>
    <property type="project" value="UniProtKB-UniRule"/>
</dbReference>
<reference evidence="13 14" key="1">
    <citation type="submission" date="2015-09" db="EMBL/GenBank/DDBJ databases">
        <title>Draft genome of the scarab beetle Oryctes borbonicus.</title>
        <authorList>
            <person name="Meyer J.M."/>
            <person name="Markov G.V."/>
            <person name="Baskaran P."/>
            <person name="Herrmann M."/>
            <person name="Sommer R.J."/>
            <person name="Roedelsperger C."/>
        </authorList>
    </citation>
    <scope>NUCLEOTIDE SEQUENCE [LARGE SCALE GENOMIC DNA]</scope>
    <source>
        <strain evidence="13">OB123</strain>
        <tissue evidence="13">Whole animal</tissue>
    </source>
</reference>
<dbReference type="GO" id="GO:0036064">
    <property type="term" value="C:ciliary basal body"/>
    <property type="evidence" value="ECO:0007669"/>
    <property type="project" value="UniProtKB-ARBA"/>
</dbReference>
<keyword evidence="5 11" id="KW-0547">Nucleotide-binding</keyword>
<evidence type="ECO:0000256" key="9">
    <source>
        <dbReference type="ARBA" id="ARBA00047592"/>
    </source>
</evidence>
<dbReference type="GO" id="GO:0004707">
    <property type="term" value="F:MAP kinase activity"/>
    <property type="evidence" value="ECO:0007669"/>
    <property type="project" value="UniProtKB-EC"/>
</dbReference>
<dbReference type="InterPro" id="IPR003527">
    <property type="entry name" value="MAP_kinase_CS"/>
</dbReference>
<comment type="catalytic activity">
    <reaction evidence="9">
        <text>L-threonyl-[protein] + ATP = O-phospho-L-threonyl-[protein] + ADP + H(+)</text>
        <dbReference type="Rhea" id="RHEA:46608"/>
        <dbReference type="Rhea" id="RHEA-COMP:11060"/>
        <dbReference type="Rhea" id="RHEA-COMP:11605"/>
        <dbReference type="ChEBI" id="CHEBI:15378"/>
        <dbReference type="ChEBI" id="CHEBI:30013"/>
        <dbReference type="ChEBI" id="CHEBI:30616"/>
        <dbReference type="ChEBI" id="CHEBI:61977"/>
        <dbReference type="ChEBI" id="CHEBI:456216"/>
        <dbReference type="EC" id="2.7.11.24"/>
    </reaction>
</comment>
<keyword evidence="14" id="KW-1185">Reference proteome</keyword>
<organism evidence="13 14">
    <name type="scientific">Oryctes borbonicus</name>
    <dbReference type="NCBI Taxonomy" id="1629725"/>
    <lineage>
        <taxon>Eukaryota</taxon>
        <taxon>Metazoa</taxon>
        <taxon>Ecdysozoa</taxon>
        <taxon>Arthropoda</taxon>
        <taxon>Hexapoda</taxon>
        <taxon>Insecta</taxon>
        <taxon>Pterygota</taxon>
        <taxon>Neoptera</taxon>
        <taxon>Endopterygota</taxon>
        <taxon>Coleoptera</taxon>
        <taxon>Polyphaga</taxon>
        <taxon>Scarabaeiformia</taxon>
        <taxon>Scarabaeidae</taxon>
        <taxon>Dynastinae</taxon>
        <taxon>Oryctes</taxon>
    </lineage>
</organism>
<dbReference type="EC" id="2.7.11.24" evidence="1"/>
<keyword evidence="8" id="KW-0131">Cell cycle</keyword>
<gene>
    <name evidence="13" type="ORF">AMK59_2753</name>
</gene>
<evidence type="ECO:0000259" key="12">
    <source>
        <dbReference type="PROSITE" id="PS50011"/>
    </source>
</evidence>
<dbReference type="FunFam" id="3.30.200.20:FF:000166">
    <property type="entry name" value="Mitogen-activated protein kinase"/>
    <property type="match status" value="1"/>
</dbReference>
<dbReference type="InterPro" id="IPR017441">
    <property type="entry name" value="Protein_kinase_ATP_BS"/>
</dbReference>
<protein>
    <recommendedName>
        <fullName evidence="1">mitogen-activated protein kinase</fullName>
        <ecNumber evidence="1">2.7.11.24</ecNumber>
    </recommendedName>
</protein>
<dbReference type="InterPro" id="IPR000719">
    <property type="entry name" value="Prot_kinase_dom"/>
</dbReference>
<dbReference type="InterPro" id="IPR008350">
    <property type="entry name" value="MAPK_ERK3/4"/>
</dbReference>
<feature type="binding site" evidence="11">
    <location>
        <position position="49"/>
    </location>
    <ligand>
        <name>ATP</name>
        <dbReference type="ChEBI" id="CHEBI:30616"/>
    </ligand>
</feature>
<keyword evidence="2" id="KW-0723">Serine/threonine-protein kinase</keyword>
<evidence type="ECO:0000256" key="4">
    <source>
        <dbReference type="ARBA" id="ARBA00022679"/>
    </source>
</evidence>
<dbReference type="FunFam" id="1.10.510.10:FF:000238">
    <property type="entry name" value="Mitogen-activated protein kinase"/>
    <property type="match status" value="1"/>
</dbReference>
<dbReference type="PANTHER" id="PTHR24055">
    <property type="entry name" value="MITOGEN-ACTIVATED PROTEIN KINASE"/>
    <property type="match status" value="1"/>
</dbReference>
<name>A0A0T6BE67_9SCAR</name>
<dbReference type="InterPro" id="IPR011009">
    <property type="entry name" value="Kinase-like_dom_sf"/>
</dbReference>
<dbReference type="OrthoDB" id="192887at2759"/>
<evidence type="ECO:0000313" key="14">
    <source>
        <dbReference type="Proteomes" id="UP000051574"/>
    </source>
</evidence>
<evidence type="ECO:0000256" key="7">
    <source>
        <dbReference type="ARBA" id="ARBA00022840"/>
    </source>
</evidence>
<dbReference type="Pfam" id="PF00069">
    <property type="entry name" value="Pkinase"/>
    <property type="match status" value="1"/>
</dbReference>
<comment type="caution">
    <text evidence="13">The sequence shown here is derived from an EMBL/GenBank/DDBJ whole genome shotgun (WGS) entry which is preliminary data.</text>
</comment>
<dbReference type="GO" id="GO:0106310">
    <property type="term" value="F:protein serine kinase activity"/>
    <property type="evidence" value="ECO:0007669"/>
    <property type="project" value="RHEA"/>
</dbReference>